<evidence type="ECO:0000313" key="3">
    <source>
        <dbReference type="Proteomes" id="UP001596353"/>
    </source>
</evidence>
<dbReference type="Proteomes" id="UP001596353">
    <property type="component" value="Unassembled WGS sequence"/>
</dbReference>
<evidence type="ECO:0000313" key="2">
    <source>
        <dbReference type="EMBL" id="MFC6758871.1"/>
    </source>
</evidence>
<sequence>MELGRDTGFGRDIARAVNRPAAALRLRSGFRDGRKEIASGQGRRKGKQPVLGRALRCQAHADRASRD</sequence>
<gene>
    <name evidence="2" type="ORF">ACFQFQ_04075</name>
</gene>
<comment type="caution">
    <text evidence="2">The sequence shown here is derived from an EMBL/GenBank/DDBJ whole genome shotgun (WGS) entry which is preliminary data.</text>
</comment>
<reference evidence="3" key="1">
    <citation type="journal article" date="2019" name="Int. J. Syst. Evol. Microbiol.">
        <title>The Global Catalogue of Microorganisms (GCM) 10K type strain sequencing project: providing services to taxonomists for standard genome sequencing and annotation.</title>
        <authorList>
            <consortium name="The Broad Institute Genomics Platform"/>
            <consortium name="The Broad Institute Genome Sequencing Center for Infectious Disease"/>
            <person name="Wu L."/>
            <person name="Ma J."/>
        </authorList>
    </citation>
    <scope>NUCLEOTIDE SEQUENCE [LARGE SCALE GENOMIC DNA]</scope>
    <source>
        <strain evidence="3">CCUG 66188</strain>
    </source>
</reference>
<name>A0ABW2AZU6_9RHOB</name>
<accession>A0ABW2AZU6</accession>
<proteinExistence type="predicted"/>
<feature type="region of interest" description="Disordered" evidence="1">
    <location>
        <begin position="34"/>
        <end position="67"/>
    </location>
</feature>
<evidence type="ECO:0000256" key="1">
    <source>
        <dbReference type="SAM" id="MobiDB-lite"/>
    </source>
</evidence>
<protein>
    <submittedName>
        <fullName evidence="2">Uncharacterized protein</fullName>
    </submittedName>
</protein>
<dbReference type="EMBL" id="JBHSWG010000001">
    <property type="protein sequence ID" value="MFC6758871.1"/>
    <property type="molecule type" value="Genomic_DNA"/>
</dbReference>
<keyword evidence="3" id="KW-1185">Reference proteome</keyword>
<organism evidence="2 3">
    <name type="scientific">Sulfitobacter porphyrae</name>
    <dbReference type="NCBI Taxonomy" id="1246864"/>
    <lineage>
        <taxon>Bacteria</taxon>
        <taxon>Pseudomonadati</taxon>
        <taxon>Pseudomonadota</taxon>
        <taxon>Alphaproteobacteria</taxon>
        <taxon>Rhodobacterales</taxon>
        <taxon>Roseobacteraceae</taxon>
        <taxon>Sulfitobacter</taxon>
    </lineage>
</organism>